<dbReference type="EMBL" id="LR798359">
    <property type="protein sequence ID" value="CAB5226037.1"/>
    <property type="molecule type" value="Genomic_DNA"/>
</dbReference>
<evidence type="ECO:0000313" key="3">
    <source>
        <dbReference type="EMBL" id="CAB5226037.1"/>
    </source>
</evidence>
<protein>
    <recommendedName>
        <fullName evidence="4">HK97 gp10 family phage protein</fullName>
    </recommendedName>
</protein>
<evidence type="ECO:0000313" key="2">
    <source>
        <dbReference type="EMBL" id="CAB4153760.1"/>
    </source>
</evidence>
<name>A0A6J7X5A0_9CAUD</name>
<evidence type="ECO:0008006" key="4">
    <source>
        <dbReference type="Google" id="ProtNLM"/>
    </source>
</evidence>
<organism evidence="3">
    <name type="scientific">uncultured Caudovirales phage</name>
    <dbReference type="NCBI Taxonomy" id="2100421"/>
    <lineage>
        <taxon>Viruses</taxon>
        <taxon>Duplodnaviria</taxon>
        <taxon>Heunggongvirae</taxon>
        <taxon>Uroviricota</taxon>
        <taxon>Caudoviricetes</taxon>
        <taxon>Peduoviridae</taxon>
        <taxon>Maltschvirus</taxon>
        <taxon>Maltschvirus maltsch</taxon>
    </lineage>
</organism>
<dbReference type="EMBL" id="LR796599">
    <property type="protein sequence ID" value="CAB4153760.1"/>
    <property type="molecule type" value="Genomic_DNA"/>
</dbReference>
<sequence>MLAIKFQVTGIDSAVDSIKRDAEKHVRDQADLLQSSLVAHTPIDKGGARAGWKTSVKGNKIESVNRVPYIERLENNWSKQTRGKGIIGPSLQAFNRGKSK</sequence>
<gene>
    <name evidence="2" type="ORF">UFOVP640_23</name>
    <name evidence="3" type="ORF">UFOVP759_27</name>
</gene>
<accession>A0A6J7X5A0</accession>
<evidence type="ECO:0000256" key="1">
    <source>
        <dbReference type="SAM" id="MobiDB-lite"/>
    </source>
</evidence>
<feature type="region of interest" description="Disordered" evidence="1">
    <location>
        <begin position="81"/>
        <end position="100"/>
    </location>
</feature>
<reference evidence="3" key="1">
    <citation type="submission" date="2020-05" db="EMBL/GenBank/DDBJ databases">
        <authorList>
            <person name="Chiriac C."/>
            <person name="Salcher M."/>
            <person name="Ghai R."/>
            <person name="Kavagutti S V."/>
        </authorList>
    </citation>
    <scope>NUCLEOTIDE SEQUENCE</scope>
</reference>
<proteinExistence type="predicted"/>